<dbReference type="PANTHER" id="PTHR42470">
    <property type="entry name" value="VAST DOMAIN-CONTAINING PROTEIN"/>
    <property type="match status" value="1"/>
</dbReference>
<sequence length="576" mass="64688">MGHGVRGSSPPRPSQPSNAGVKRVHEDTTKAPRKNARLESSYRNTCTDSQEKPTYQPQHSLSPILPKEEEETKTSSLRKQKRPQKSGISAIHRKDKPPKHPPLLRPEAAADGIDLHATSNDRVGHWIRHQRWPKRCFESDKSTQLYSTRETRIQSWDHERRPLDMPREVINYFAVSKSATSLRQSGSGAGSTTPSTQAQSGQGSKKEKGIEYKSRKYVGLLANVKVHMAPNQRGPSDKANQLLNDLQKGSQNIPDRSRVSDDIFSHTCRRLARPRNEAKLVQDVSRLLVPSAEELADFGAEHLKLLVESVNEGWDSAKNLIGSRPQPDYAVGFDKSAFTSTQIARLSPFVGHPTADYSFFMATSYMYFPFLTCEAKRSGEDVEIANRQNAHSMAIAVRAVVMLFHYLKLEEELDREILGFSVSHNDRSAVIYAHYPTINGSEINYFRHEVNTIEYAMSLGDDRWKTYKFIRNVYDTWMPMHLQRLRSAIDQIPPDINLEATRPELRPSAASGLSQYMNAYDVQSSSEVSGPSGAGEAQNSSGTSQHPSTTFTTSVVNDRPAKRQRPRPSSSHHQSI</sequence>
<dbReference type="InterPro" id="IPR057684">
    <property type="entry name" value="DUF7924"/>
</dbReference>
<feature type="region of interest" description="Disordered" evidence="1">
    <location>
        <begin position="182"/>
        <end position="209"/>
    </location>
</feature>
<feature type="region of interest" description="Disordered" evidence="1">
    <location>
        <begin position="1"/>
        <end position="106"/>
    </location>
</feature>
<dbReference type="Pfam" id="PF25545">
    <property type="entry name" value="DUF7924"/>
    <property type="match status" value="1"/>
</dbReference>
<accession>A0A9P4QD57</accession>
<feature type="compositionally biased region" description="Polar residues" evidence="1">
    <location>
        <begin position="567"/>
        <end position="576"/>
    </location>
</feature>
<reference evidence="3" key="1">
    <citation type="journal article" date="2020" name="Stud. Mycol.">
        <title>101 Dothideomycetes genomes: a test case for predicting lifestyles and emergence of pathogens.</title>
        <authorList>
            <person name="Haridas S."/>
            <person name="Albert R."/>
            <person name="Binder M."/>
            <person name="Bloem J."/>
            <person name="Labutti K."/>
            <person name="Salamov A."/>
            <person name="Andreopoulos B."/>
            <person name="Baker S."/>
            <person name="Barry K."/>
            <person name="Bills G."/>
            <person name="Bluhm B."/>
            <person name="Cannon C."/>
            <person name="Castanera R."/>
            <person name="Culley D."/>
            <person name="Daum C."/>
            <person name="Ezra D."/>
            <person name="Gonzalez J."/>
            <person name="Henrissat B."/>
            <person name="Kuo A."/>
            <person name="Liang C."/>
            <person name="Lipzen A."/>
            <person name="Lutzoni F."/>
            <person name="Magnuson J."/>
            <person name="Mondo S."/>
            <person name="Nolan M."/>
            <person name="Ohm R."/>
            <person name="Pangilinan J."/>
            <person name="Park H.-J."/>
            <person name="Ramirez L."/>
            <person name="Alfaro M."/>
            <person name="Sun H."/>
            <person name="Tritt A."/>
            <person name="Yoshinaga Y."/>
            <person name="Zwiers L.-H."/>
            <person name="Turgeon B."/>
            <person name="Goodwin S."/>
            <person name="Spatafora J."/>
            <person name="Crous P."/>
            <person name="Grigoriev I."/>
        </authorList>
    </citation>
    <scope>NUCLEOTIDE SEQUENCE</scope>
    <source>
        <strain evidence="3">CBS 116435</strain>
    </source>
</reference>
<dbReference type="AlphaFoldDB" id="A0A9P4QD57"/>
<evidence type="ECO:0000259" key="2">
    <source>
        <dbReference type="Pfam" id="PF25545"/>
    </source>
</evidence>
<feature type="compositionally biased region" description="Polar residues" evidence="1">
    <location>
        <begin position="41"/>
        <end position="61"/>
    </location>
</feature>
<protein>
    <recommendedName>
        <fullName evidence="2">DUF7924 domain-containing protein</fullName>
    </recommendedName>
</protein>
<feature type="region of interest" description="Disordered" evidence="1">
    <location>
        <begin position="522"/>
        <end position="576"/>
    </location>
</feature>
<dbReference type="EMBL" id="MU003782">
    <property type="protein sequence ID" value="KAF2722497.1"/>
    <property type="molecule type" value="Genomic_DNA"/>
</dbReference>
<evidence type="ECO:0000313" key="3">
    <source>
        <dbReference type="EMBL" id="KAF2722497.1"/>
    </source>
</evidence>
<comment type="caution">
    <text evidence="3">The sequence shown here is derived from an EMBL/GenBank/DDBJ whole genome shotgun (WGS) entry which is preliminary data.</text>
</comment>
<organism evidence="3 4">
    <name type="scientific">Polychaeton citri CBS 116435</name>
    <dbReference type="NCBI Taxonomy" id="1314669"/>
    <lineage>
        <taxon>Eukaryota</taxon>
        <taxon>Fungi</taxon>
        <taxon>Dikarya</taxon>
        <taxon>Ascomycota</taxon>
        <taxon>Pezizomycotina</taxon>
        <taxon>Dothideomycetes</taxon>
        <taxon>Dothideomycetidae</taxon>
        <taxon>Capnodiales</taxon>
        <taxon>Capnodiaceae</taxon>
        <taxon>Polychaeton</taxon>
    </lineage>
</organism>
<name>A0A9P4QD57_9PEZI</name>
<keyword evidence="4" id="KW-1185">Reference proteome</keyword>
<evidence type="ECO:0000313" key="4">
    <source>
        <dbReference type="Proteomes" id="UP000799441"/>
    </source>
</evidence>
<gene>
    <name evidence="3" type="ORF">K431DRAFT_283909</name>
</gene>
<feature type="compositionally biased region" description="Polar residues" evidence="1">
    <location>
        <begin position="537"/>
        <end position="556"/>
    </location>
</feature>
<dbReference type="OrthoDB" id="5132737at2759"/>
<proteinExistence type="predicted"/>
<evidence type="ECO:0000256" key="1">
    <source>
        <dbReference type="SAM" id="MobiDB-lite"/>
    </source>
</evidence>
<dbReference type="Proteomes" id="UP000799441">
    <property type="component" value="Unassembled WGS sequence"/>
</dbReference>
<dbReference type="PANTHER" id="PTHR42470:SF2">
    <property type="match status" value="1"/>
</dbReference>
<feature type="domain" description="DUF7924" evidence="2">
    <location>
        <begin position="264"/>
        <end position="489"/>
    </location>
</feature>